<feature type="transmembrane region" description="Helical" evidence="1">
    <location>
        <begin position="150"/>
        <end position="169"/>
    </location>
</feature>
<evidence type="ECO:0000313" key="3">
    <source>
        <dbReference type="EMBL" id="GEU73553.1"/>
    </source>
</evidence>
<dbReference type="InterPro" id="IPR054722">
    <property type="entry name" value="PolX-like_BBD"/>
</dbReference>
<organism evidence="3">
    <name type="scientific">Tanacetum cinerariifolium</name>
    <name type="common">Dalmatian daisy</name>
    <name type="synonym">Chrysanthemum cinerariifolium</name>
    <dbReference type="NCBI Taxonomy" id="118510"/>
    <lineage>
        <taxon>Eukaryota</taxon>
        <taxon>Viridiplantae</taxon>
        <taxon>Streptophyta</taxon>
        <taxon>Embryophyta</taxon>
        <taxon>Tracheophyta</taxon>
        <taxon>Spermatophyta</taxon>
        <taxon>Magnoliopsida</taxon>
        <taxon>eudicotyledons</taxon>
        <taxon>Gunneridae</taxon>
        <taxon>Pentapetalae</taxon>
        <taxon>asterids</taxon>
        <taxon>campanulids</taxon>
        <taxon>Asterales</taxon>
        <taxon>Asteraceae</taxon>
        <taxon>Asteroideae</taxon>
        <taxon>Anthemideae</taxon>
        <taxon>Anthemidinae</taxon>
        <taxon>Tanacetum</taxon>
    </lineage>
</organism>
<name>A0A6L2MHY3_TANCI</name>
<keyword evidence="1" id="KW-0472">Membrane</keyword>
<dbReference type="AlphaFoldDB" id="A0A6L2MHY3"/>
<dbReference type="EMBL" id="BKCJ010006712">
    <property type="protein sequence ID" value="GEU73553.1"/>
    <property type="molecule type" value="Genomic_DNA"/>
</dbReference>
<protein>
    <submittedName>
        <fullName evidence="3">Integrase, catalytic region, zinc finger, CCHC-type, peptidase aspartic, catalytic</fullName>
    </submittedName>
</protein>
<proteinExistence type="predicted"/>
<sequence>MECLRKVSKEIKDSYVQSGTPEERTGMDLPRSLPSNLGKLGLDLDTFSSVRRPKSNGVIWMKKGSSNNSNVDLSSVNHLKLNKDVKHYSRKDLLSCNNSHLGETSSAYIVQIYLWIIDSGCSKHMTGNHALLTNFVEKFLGTVHFGNNDFAVIAGYGDVVLVVICFPWLHNTRITRSMLI</sequence>
<feature type="domain" description="Retrovirus-related Pol polyprotein from transposon TNT 1-94-like beta-barrel" evidence="2">
    <location>
        <begin position="115"/>
        <end position="161"/>
    </location>
</feature>
<keyword evidence="1" id="KW-1133">Transmembrane helix</keyword>
<comment type="caution">
    <text evidence="3">The sequence shown here is derived from an EMBL/GenBank/DDBJ whole genome shotgun (WGS) entry which is preliminary data.</text>
</comment>
<gene>
    <name evidence="3" type="ORF">Tci_045531</name>
</gene>
<evidence type="ECO:0000259" key="2">
    <source>
        <dbReference type="Pfam" id="PF22936"/>
    </source>
</evidence>
<evidence type="ECO:0000256" key="1">
    <source>
        <dbReference type="SAM" id="Phobius"/>
    </source>
</evidence>
<accession>A0A6L2MHY3</accession>
<dbReference type="Pfam" id="PF22936">
    <property type="entry name" value="Pol_BBD"/>
    <property type="match status" value="1"/>
</dbReference>
<keyword evidence="1" id="KW-0812">Transmembrane</keyword>
<reference evidence="3" key="1">
    <citation type="journal article" date="2019" name="Sci. Rep.">
        <title>Draft genome of Tanacetum cinerariifolium, the natural source of mosquito coil.</title>
        <authorList>
            <person name="Yamashiro T."/>
            <person name="Shiraishi A."/>
            <person name="Satake H."/>
            <person name="Nakayama K."/>
        </authorList>
    </citation>
    <scope>NUCLEOTIDE SEQUENCE</scope>
</reference>